<protein>
    <submittedName>
        <fullName evidence="14">Integral membrane protein, putative</fullName>
    </submittedName>
</protein>
<dbReference type="GO" id="GO:0005789">
    <property type="term" value="C:endoplasmic reticulum membrane"/>
    <property type="evidence" value="ECO:0007669"/>
    <property type="project" value="TreeGrafter"/>
</dbReference>
<organism evidence="14 15">
    <name type="scientific">Theileria parva</name>
    <name type="common">East coast fever infection agent</name>
    <dbReference type="NCBI Taxonomy" id="5875"/>
    <lineage>
        <taxon>Eukaryota</taxon>
        <taxon>Sar</taxon>
        <taxon>Alveolata</taxon>
        <taxon>Apicomplexa</taxon>
        <taxon>Aconoidasida</taxon>
        <taxon>Piroplasmida</taxon>
        <taxon>Theileriidae</taxon>
        <taxon>Theileria</taxon>
    </lineage>
</organism>
<dbReference type="PANTHER" id="PTHR45630:SF7">
    <property type="entry name" value="ENDOPLASMIC RETICULUM TRANSMEMBRANE HELIX TRANSLOCASE"/>
    <property type="match status" value="1"/>
</dbReference>
<feature type="transmembrane region" description="Helical" evidence="12">
    <location>
        <begin position="1425"/>
        <end position="1444"/>
    </location>
</feature>
<dbReference type="InterPro" id="IPR023299">
    <property type="entry name" value="ATPase_P-typ_cyto_dom_N"/>
</dbReference>
<dbReference type="Proteomes" id="UP000001949">
    <property type="component" value="Unassembled WGS sequence"/>
</dbReference>
<dbReference type="VEuPathDB" id="PiroplasmaDB:TpMuguga_03g00375"/>
<evidence type="ECO:0000256" key="12">
    <source>
        <dbReference type="SAM" id="Phobius"/>
    </source>
</evidence>
<name>Q4MZX9_THEPA</name>
<dbReference type="InterPro" id="IPR001757">
    <property type="entry name" value="P_typ_ATPase"/>
</dbReference>
<dbReference type="NCBIfam" id="TIGR01494">
    <property type="entry name" value="ATPase_P-type"/>
    <property type="match status" value="2"/>
</dbReference>
<dbReference type="SUPFAM" id="SSF81665">
    <property type="entry name" value="Calcium ATPase, transmembrane domain M"/>
    <property type="match status" value="1"/>
</dbReference>
<dbReference type="eggNOG" id="KOG0209">
    <property type="taxonomic scope" value="Eukaryota"/>
</dbReference>
<evidence type="ECO:0000256" key="10">
    <source>
        <dbReference type="ARBA" id="ARBA00023136"/>
    </source>
</evidence>
<dbReference type="InterPro" id="IPR059000">
    <property type="entry name" value="ATPase_P-type_domA"/>
</dbReference>
<keyword evidence="8" id="KW-1278">Translocase</keyword>
<evidence type="ECO:0000256" key="2">
    <source>
        <dbReference type="ARBA" id="ARBA00006000"/>
    </source>
</evidence>
<feature type="transmembrane region" description="Helical" evidence="12">
    <location>
        <begin position="86"/>
        <end position="107"/>
    </location>
</feature>
<dbReference type="SUPFAM" id="SSF56784">
    <property type="entry name" value="HAD-like"/>
    <property type="match status" value="1"/>
</dbReference>
<dbReference type="InterPro" id="IPR018303">
    <property type="entry name" value="ATPase_P-typ_P_site"/>
</dbReference>
<dbReference type="InterPro" id="IPR006544">
    <property type="entry name" value="P-type_TPase_V"/>
</dbReference>
<dbReference type="STRING" id="5875.Q4MZX9"/>
<feature type="transmembrane region" description="Helical" evidence="12">
    <location>
        <begin position="1456"/>
        <end position="1476"/>
    </location>
</feature>
<dbReference type="PRINTS" id="PR00119">
    <property type="entry name" value="CATATPASE"/>
</dbReference>
<evidence type="ECO:0000256" key="8">
    <source>
        <dbReference type="ARBA" id="ARBA00022967"/>
    </source>
</evidence>
<dbReference type="SUPFAM" id="SSF81660">
    <property type="entry name" value="Metal cation-transporting ATPase, ATP-binding domain N"/>
    <property type="match status" value="1"/>
</dbReference>
<keyword evidence="9 12" id="KW-1133">Transmembrane helix</keyword>
<evidence type="ECO:0000256" key="6">
    <source>
        <dbReference type="ARBA" id="ARBA00022840"/>
    </source>
</evidence>
<keyword evidence="3 12" id="KW-0812">Transmembrane</keyword>
<feature type="transmembrane region" description="Helical" evidence="12">
    <location>
        <begin position="247"/>
        <end position="268"/>
    </location>
</feature>
<dbReference type="KEGG" id="tpv:TP03_0375"/>
<feature type="transmembrane region" description="Helical" evidence="12">
    <location>
        <begin position="1306"/>
        <end position="1330"/>
    </location>
</feature>
<evidence type="ECO:0000256" key="3">
    <source>
        <dbReference type="ARBA" id="ARBA00022692"/>
    </source>
</evidence>
<dbReference type="Gene3D" id="3.40.50.1000">
    <property type="entry name" value="HAD superfamily/HAD-like"/>
    <property type="match status" value="2"/>
</dbReference>
<dbReference type="SUPFAM" id="SSF81653">
    <property type="entry name" value="Calcium ATPase, transduction domain A"/>
    <property type="match status" value="1"/>
</dbReference>
<proteinExistence type="inferred from homology"/>
<evidence type="ECO:0000256" key="11">
    <source>
        <dbReference type="SAM" id="MobiDB-lite"/>
    </source>
</evidence>
<keyword evidence="7" id="KW-0460">Magnesium</keyword>
<evidence type="ECO:0000256" key="5">
    <source>
        <dbReference type="ARBA" id="ARBA00022741"/>
    </source>
</evidence>
<dbReference type="InterPro" id="IPR023214">
    <property type="entry name" value="HAD_sf"/>
</dbReference>
<evidence type="ECO:0000256" key="9">
    <source>
        <dbReference type="ARBA" id="ARBA00022989"/>
    </source>
</evidence>
<dbReference type="GO" id="GO:0046872">
    <property type="term" value="F:metal ion binding"/>
    <property type="evidence" value="ECO:0007669"/>
    <property type="project" value="UniProtKB-KW"/>
</dbReference>
<evidence type="ECO:0000256" key="7">
    <source>
        <dbReference type="ARBA" id="ARBA00022842"/>
    </source>
</evidence>
<keyword evidence="6" id="KW-0067">ATP-binding</keyword>
<evidence type="ECO:0000256" key="4">
    <source>
        <dbReference type="ARBA" id="ARBA00022723"/>
    </source>
</evidence>
<dbReference type="InterPro" id="IPR008250">
    <property type="entry name" value="ATPase_P-typ_transduc_dom_A_sf"/>
</dbReference>
<keyword evidence="4" id="KW-0479">Metal-binding</keyword>
<dbReference type="PANTHER" id="PTHR45630">
    <property type="entry name" value="CATION-TRANSPORTING ATPASE-RELATED"/>
    <property type="match status" value="1"/>
</dbReference>
<evidence type="ECO:0000313" key="15">
    <source>
        <dbReference type="Proteomes" id="UP000001949"/>
    </source>
</evidence>
<feature type="transmembrane region" description="Helical" evidence="12">
    <location>
        <begin position="1075"/>
        <end position="1091"/>
    </location>
</feature>
<dbReference type="FunCoup" id="Q4MZX9">
    <property type="interactions" value="388"/>
</dbReference>
<feature type="region of interest" description="Disordered" evidence="11">
    <location>
        <begin position="1010"/>
        <end position="1060"/>
    </location>
</feature>
<dbReference type="InterPro" id="IPR023298">
    <property type="entry name" value="ATPase_P-typ_TM_dom_sf"/>
</dbReference>
<feature type="transmembrane region" description="Helical" evidence="12">
    <location>
        <begin position="20"/>
        <end position="36"/>
    </location>
</feature>
<dbReference type="Gene3D" id="3.40.1110.10">
    <property type="entry name" value="Calcium-transporting ATPase, cytoplasmic domain N"/>
    <property type="match status" value="1"/>
</dbReference>
<keyword evidence="5" id="KW-0547">Nucleotide-binding</keyword>
<feature type="transmembrane region" description="Helical" evidence="12">
    <location>
        <begin position="1342"/>
        <end position="1359"/>
    </location>
</feature>
<feature type="transmembrane region" description="Helical" evidence="12">
    <location>
        <begin position="1380"/>
        <end position="1398"/>
    </location>
</feature>
<dbReference type="GO" id="GO:0016887">
    <property type="term" value="F:ATP hydrolysis activity"/>
    <property type="evidence" value="ECO:0007669"/>
    <property type="project" value="InterPro"/>
</dbReference>
<dbReference type="EMBL" id="AAGK01000005">
    <property type="protein sequence ID" value="EAN31112.1"/>
    <property type="molecule type" value="Genomic_DNA"/>
</dbReference>
<dbReference type="GO" id="GO:0006874">
    <property type="term" value="P:intracellular calcium ion homeostasis"/>
    <property type="evidence" value="ECO:0007669"/>
    <property type="project" value="TreeGrafter"/>
</dbReference>
<dbReference type="OMA" id="QKTKYVW"/>
<evidence type="ECO:0000256" key="1">
    <source>
        <dbReference type="ARBA" id="ARBA00004141"/>
    </source>
</evidence>
<accession>Q4MZX9</accession>
<dbReference type="InterPro" id="IPR036412">
    <property type="entry name" value="HAD-like_sf"/>
</dbReference>
<sequence length="1522" mass="171104">MAEIKLQRTLYKYRSNQALYIRLSPVFLLSVLALLFRPEFLAKLRVSWIGCLTLTETEPGRHELSSLRDIDFRLFVKTLKLTPNELIFIVLTLLVLLYTVVLMSCIWSSGFKLCFFYDRCRFKEGTPGFSDFLTNRATHIFINELVLDTNFLTVNRTNRVLLPLYRTGFIYYIHDYKKFVFRVESGRFEPVEHFDEVQVPKVLSWQGLLSISEGVEKISGLEPNLNVCADLFGPNDYEIPRCSFWKMLLEAFLAPFFVFQLTSTLLWIFDDYLYYSLISIFSLVMIEVQTVYKRILEYNRINSMKLPPFQIYVFRDHKWQVTHTNLLYPGDIIFITTSTIDSGASVKGKGAGVKNTSVGSSVKNTSVSGSVKNVVTKNTGGGEDILICPCDCLILDGEVIVDESILTGESVPQFKTSVEDNSVNQRNSTIFSGTSIIVTRNVAVTGTPASATLLKNVHYKGIEKLIPNGSVCLVIRTGFESYQGRLVHSILNSDPNKVVGSNTQGYMFLFLLMLFAVSAVVFVVRNSNYKSLKKLLLVSSRILVSVIPPEFPVTISMAVTIGLIQLRKKGIYCTAPNRLPLAANIDVIAFDKTGTLTQDQMYLNGLYYSDSVNRGLSGGGSPDKSLARGSVDKSLSKSSSDQRLDKGLDDPVMHYYSKLVIAGCHSLTFVNGAITGDPMEKISFTYFNNQIDTTNNNIIYLNNLPEGNVTLKILKRWRFTSELGRMSTISSVTPNNASHTTIHPGGSVRGELLLLTKGSPEKIKLLLRVVPSYFDEVCHDLTIKGLRVLCLAYKRLYDIPVNALITIDRTIVEKDLEFCGFLALEAPIKKSSKQCMKRLKNFKKIMITGDNILTACYVTQQINMVNDKTTCPINFSQKNKHGFGRKYGLFSRKHSLFGGKHTLFGGSGMTIKEYLKNYNYELNDECPISNVKMETIKKCPIYKETSCPFLQKSENNPSYIQRCPLNQSLSSNTGSSFGGSVSHRNSYKKFLESCPFKQYSNLASTNTNSGSVNAGSVSNSGVRNTTNTSSTEENLIPTTTHTPSTSTTATKTTAASKTTVPPVSRCPISYMTRKLWTMYMLFLKVLFPYYYHVYYGMTETEDCEDCSDGDNFAILSYSKGNFVWKKRNGEDFFPNSTTKQLIHNMYRLIPNHILSITGNILQLLLNNNSTNSNTNTPISTPNTSASPSGEEIQLTDLIMIINNCNVFARMSPQQKEFIIKCYKLNNKTIAMCGDGTNDISALKQADIGISLLNIIHKEDKSKPDLLMDNELPSIKLGEASIASPFTYHGSDVNCVFNLIKSGRCSLYNLFMLYKLMGINSLITALGMSVLALDGVNFSDAQTTLYSVLYTYLVISLNKSKGIDVSSDKKPEKSIFSPCNFMSLVLQILVHSYFLIYVWNLGKLYRSADYKGFFDMDFEPNVVNTLLYYVWYAISLNSFVSNYVDYPYMDTISNNKFLFKPILLSYFTLLLFISDLVKPLNSFFSLVPISHMLKLKISLVVLFDLALTFVISKAINFFYYSLD</sequence>
<feature type="transmembrane region" description="Helical" evidence="12">
    <location>
        <begin position="274"/>
        <end position="292"/>
    </location>
</feature>
<feature type="transmembrane region" description="Helical" evidence="12">
    <location>
        <begin position="506"/>
        <end position="524"/>
    </location>
</feature>
<dbReference type="InParanoid" id="Q4MZX9"/>
<dbReference type="SUPFAM" id="SSF53850">
    <property type="entry name" value="Periplasmic binding protein-like II"/>
    <property type="match status" value="1"/>
</dbReference>
<comment type="similarity">
    <text evidence="2">Belongs to the cation transport ATPase (P-type) (TC 3.A.3) family. Type V subfamily.</text>
</comment>
<comment type="caution">
    <text evidence="14">The sequence shown here is derived from an EMBL/GenBank/DDBJ whole genome shotgun (WGS) entry which is preliminary data.</text>
</comment>
<keyword evidence="10 12" id="KW-0472">Membrane</keyword>
<feature type="region of interest" description="Disordered" evidence="11">
    <location>
        <begin position="618"/>
        <end position="645"/>
    </location>
</feature>
<gene>
    <name evidence="14" type="ordered locus">TP03_0375</name>
</gene>
<dbReference type="GO" id="GO:0019829">
    <property type="term" value="F:ATPase-coupled monoatomic cation transmembrane transporter activity"/>
    <property type="evidence" value="ECO:0007669"/>
    <property type="project" value="TreeGrafter"/>
</dbReference>
<feature type="compositionally biased region" description="Low complexity" evidence="11">
    <location>
        <begin position="1010"/>
        <end position="1059"/>
    </location>
</feature>
<dbReference type="PROSITE" id="PS00154">
    <property type="entry name" value="ATPASE_E1_E2"/>
    <property type="match status" value="1"/>
</dbReference>
<dbReference type="Pfam" id="PF00122">
    <property type="entry name" value="E1-E2_ATPase"/>
    <property type="match status" value="1"/>
</dbReference>
<dbReference type="Gene3D" id="1.20.1110.10">
    <property type="entry name" value="Calcium-transporting ATPase, transmembrane domain"/>
    <property type="match status" value="1"/>
</dbReference>
<dbReference type="GO" id="GO:0015662">
    <property type="term" value="F:P-type ion transporter activity"/>
    <property type="evidence" value="ECO:0007669"/>
    <property type="project" value="TreeGrafter"/>
</dbReference>
<feature type="transmembrane region" description="Helical" evidence="12">
    <location>
        <begin position="1496"/>
        <end position="1519"/>
    </location>
</feature>
<evidence type="ECO:0000313" key="14">
    <source>
        <dbReference type="EMBL" id="EAN31112.1"/>
    </source>
</evidence>
<reference evidence="14 15" key="1">
    <citation type="journal article" date="2005" name="Science">
        <title>Genome sequence of Theileria parva, a bovine pathogen that transforms lymphocytes.</title>
        <authorList>
            <person name="Gardner M.J."/>
            <person name="Bishop R."/>
            <person name="Shah T."/>
            <person name="de Villiers E.P."/>
            <person name="Carlton J.M."/>
            <person name="Hall N."/>
            <person name="Ren Q."/>
            <person name="Paulsen I.T."/>
            <person name="Pain A."/>
            <person name="Berriman M."/>
            <person name="Wilson R.J.M."/>
            <person name="Sato S."/>
            <person name="Ralph S.A."/>
            <person name="Mann D.J."/>
            <person name="Xiong Z."/>
            <person name="Shallom S.J."/>
            <person name="Weidman J."/>
            <person name="Jiang L."/>
            <person name="Lynn J."/>
            <person name="Weaver B."/>
            <person name="Shoaibi A."/>
            <person name="Domingo A.R."/>
            <person name="Wasawo D."/>
            <person name="Crabtree J."/>
            <person name="Wortman J.R."/>
            <person name="Haas B."/>
            <person name="Angiuoli S.V."/>
            <person name="Creasy T.H."/>
            <person name="Lu C."/>
            <person name="Suh B."/>
            <person name="Silva J.C."/>
            <person name="Utterback T.R."/>
            <person name="Feldblyum T.V."/>
            <person name="Pertea M."/>
            <person name="Allen J."/>
            <person name="Nierman W.C."/>
            <person name="Taracha E.L.N."/>
            <person name="Salzberg S.L."/>
            <person name="White O.R."/>
            <person name="Fitzhugh H.A."/>
            <person name="Morzaria S."/>
            <person name="Venter J.C."/>
            <person name="Fraser C.M."/>
            <person name="Nene V."/>
        </authorList>
    </citation>
    <scope>NUCLEOTIDE SEQUENCE [LARGE SCALE GENOMIC DNA]</scope>
    <source>
        <strain evidence="14 15">Muguga</strain>
    </source>
</reference>
<evidence type="ECO:0000259" key="13">
    <source>
        <dbReference type="Pfam" id="PF00122"/>
    </source>
</evidence>
<dbReference type="GO" id="GO:0005524">
    <property type="term" value="F:ATP binding"/>
    <property type="evidence" value="ECO:0007669"/>
    <property type="project" value="UniProtKB-KW"/>
</dbReference>
<comment type="subcellular location">
    <subcellularLocation>
        <location evidence="1">Membrane</location>
        <topology evidence="1">Multi-pass membrane protein</topology>
    </subcellularLocation>
</comment>
<keyword evidence="15" id="KW-1185">Reference proteome</keyword>
<dbReference type="GeneID" id="3500424"/>
<feature type="domain" description="P-type ATPase A" evidence="13">
    <location>
        <begin position="389"/>
        <end position="445"/>
    </location>
</feature>
<feature type="compositionally biased region" description="Basic and acidic residues" evidence="11">
    <location>
        <begin position="630"/>
        <end position="645"/>
    </location>
</feature>
<dbReference type="Gene3D" id="2.70.150.10">
    <property type="entry name" value="Calcium-transporting ATPase, cytoplasmic transduction domain A"/>
    <property type="match status" value="1"/>
</dbReference>